<accession>A0ABY2BQ21</accession>
<evidence type="ECO:0000313" key="3">
    <source>
        <dbReference type="Proteomes" id="UP000295818"/>
    </source>
</evidence>
<keyword evidence="3" id="KW-1185">Reference proteome</keyword>
<dbReference type="Gene3D" id="3.10.180.10">
    <property type="entry name" value="2,3-Dihydroxybiphenyl 1,2-Dioxygenase, domain 1"/>
    <property type="match status" value="1"/>
</dbReference>
<dbReference type="RefSeq" id="WP_199239733.1">
    <property type="nucleotide sequence ID" value="NZ_SLWM01000003.1"/>
</dbReference>
<evidence type="ECO:0000313" key="2">
    <source>
        <dbReference type="EMBL" id="TCO27694.1"/>
    </source>
</evidence>
<dbReference type="Proteomes" id="UP000295818">
    <property type="component" value="Unassembled WGS sequence"/>
</dbReference>
<dbReference type="SUPFAM" id="SSF54593">
    <property type="entry name" value="Glyoxalase/Bleomycin resistance protein/Dihydroxybiphenyl dioxygenase"/>
    <property type="match status" value="1"/>
</dbReference>
<gene>
    <name evidence="2" type="ORF">EV644_103396</name>
</gene>
<proteinExistence type="predicted"/>
<dbReference type="InterPro" id="IPR037523">
    <property type="entry name" value="VOC_core"/>
</dbReference>
<dbReference type="PROSITE" id="PS51819">
    <property type="entry name" value="VOC"/>
    <property type="match status" value="1"/>
</dbReference>
<name>A0ABY2BQ21_9ACTN</name>
<protein>
    <submittedName>
        <fullName evidence="2">Glyoxalase superfamily protein PhnB</fullName>
    </submittedName>
</protein>
<dbReference type="InterPro" id="IPR004360">
    <property type="entry name" value="Glyas_Fos-R_dOase_dom"/>
</dbReference>
<feature type="domain" description="VOC" evidence="1">
    <location>
        <begin position="3"/>
        <end position="123"/>
    </location>
</feature>
<evidence type="ECO:0000259" key="1">
    <source>
        <dbReference type="PROSITE" id="PS51819"/>
    </source>
</evidence>
<organism evidence="2 3">
    <name type="scientific">Kribbella orskensis</name>
    <dbReference type="NCBI Taxonomy" id="2512216"/>
    <lineage>
        <taxon>Bacteria</taxon>
        <taxon>Bacillati</taxon>
        <taxon>Actinomycetota</taxon>
        <taxon>Actinomycetes</taxon>
        <taxon>Propionibacteriales</taxon>
        <taxon>Kribbellaceae</taxon>
        <taxon>Kribbella</taxon>
    </lineage>
</organism>
<dbReference type="InterPro" id="IPR029068">
    <property type="entry name" value="Glyas_Bleomycin-R_OHBP_Dase"/>
</dbReference>
<comment type="caution">
    <text evidence="2">The sequence shown here is derived from an EMBL/GenBank/DDBJ whole genome shotgun (WGS) entry which is preliminary data.</text>
</comment>
<reference evidence="2 3" key="1">
    <citation type="journal article" date="2015" name="Stand. Genomic Sci.">
        <title>Genomic Encyclopedia of Bacterial and Archaeal Type Strains, Phase III: the genomes of soil and plant-associated and newly described type strains.</title>
        <authorList>
            <person name="Whitman W.B."/>
            <person name="Woyke T."/>
            <person name="Klenk H.P."/>
            <person name="Zhou Y."/>
            <person name="Lilburn T.G."/>
            <person name="Beck B.J."/>
            <person name="De Vos P."/>
            <person name="Vandamme P."/>
            <person name="Eisen J.A."/>
            <person name="Garrity G."/>
            <person name="Hugenholtz P."/>
            <person name="Kyrpides N.C."/>
        </authorList>
    </citation>
    <scope>NUCLEOTIDE SEQUENCE [LARGE SCALE GENOMIC DNA]</scope>
    <source>
        <strain evidence="2 3">VKM Ac-2538</strain>
    </source>
</reference>
<sequence>MDMSLRVEVFATDPEASGEFYRRVLGFEELSRQRADGVVHYLWMGRGTARIGIGTAWQVVDPAVRSVPAGTEIVLEVDDIDAEFARVHETGWPLEGGLREQPWGLRDFRLHDPDGYYLRLTSRG</sequence>
<dbReference type="EMBL" id="SLWM01000003">
    <property type="protein sequence ID" value="TCO27694.1"/>
    <property type="molecule type" value="Genomic_DNA"/>
</dbReference>
<dbReference type="Pfam" id="PF00903">
    <property type="entry name" value="Glyoxalase"/>
    <property type="match status" value="1"/>
</dbReference>